<accession>C5B6L8</accession>
<dbReference type="RefSeq" id="WP_003604200.1">
    <property type="nucleotide sequence ID" value="NC_012811.1"/>
</dbReference>
<reference evidence="1 2" key="1">
    <citation type="journal article" date="2009" name="PLoS ONE">
        <title>Methylobacterium genome sequences: a reference blueprint to investigate microbial metabolism of C1 compounds from natural and industrial sources.</title>
        <authorList>
            <person name="Vuilleumier S."/>
            <person name="Chistoserdova L."/>
            <person name="Lee M.-C."/>
            <person name="Bringel F."/>
            <person name="Lajus A."/>
            <person name="Zhou Y."/>
            <person name="Gourion B."/>
            <person name="Barbe V."/>
            <person name="Chang J."/>
            <person name="Cruveiller S."/>
            <person name="Dossat C."/>
            <person name="Gillett W."/>
            <person name="Gruffaz C."/>
            <person name="Haugen E."/>
            <person name="Hourcade E."/>
            <person name="Levy R."/>
            <person name="Mangenot S."/>
            <person name="Muller E."/>
            <person name="Nadalig T."/>
            <person name="Pagni M."/>
            <person name="Penny C."/>
            <person name="Peyraud R."/>
            <person name="Robinson D.G."/>
            <person name="Roche D."/>
            <person name="Rouy Z."/>
            <person name="Saenampechek C."/>
            <person name="Salvignol G."/>
            <person name="Vallenet D."/>
            <person name="Wu Z."/>
            <person name="Marx C.J."/>
            <person name="Vorholt J.A."/>
            <person name="Olson M.V."/>
            <person name="Kaul R."/>
            <person name="Weissenbach J."/>
            <person name="Medigue C."/>
            <person name="Lidstrom M.E."/>
        </authorList>
    </citation>
    <scope>NUCLEOTIDE SEQUENCE [LARGE SCALE GENOMIC DNA]</scope>
    <source>
        <strain evidence="2">ATCC 14718 / DSM 1338 / JCM 2805 / NCIMB 9133 / AM1</strain>
    </source>
</reference>
<dbReference type="HOGENOM" id="CLU_1584555_0_0_5"/>
<organism evidence="1 2">
    <name type="scientific">Methylorubrum extorquens (strain ATCC 14718 / DSM 1338 / JCM 2805 / NCIMB 9133 / AM1)</name>
    <name type="common">Methylobacterium extorquens</name>
    <dbReference type="NCBI Taxonomy" id="272630"/>
    <lineage>
        <taxon>Bacteria</taxon>
        <taxon>Pseudomonadati</taxon>
        <taxon>Pseudomonadota</taxon>
        <taxon>Alphaproteobacteria</taxon>
        <taxon>Hyphomicrobiales</taxon>
        <taxon>Methylobacteriaceae</taxon>
        <taxon>Methylorubrum</taxon>
    </lineage>
</organism>
<evidence type="ECO:0000313" key="2">
    <source>
        <dbReference type="Proteomes" id="UP000009081"/>
    </source>
</evidence>
<geneLocation type="plasmid" evidence="1 2">
    <name>megaplasmid</name>
</geneLocation>
<keyword evidence="2" id="KW-1185">Reference proteome</keyword>
<protein>
    <submittedName>
        <fullName evidence="1">Uncharacterized protein</fullName>
    </submittedName>
</protein>
<sequence length="168" mass="17851">MDRPTPNADIVVAATWLVQGSEGEPRVSYAFEGHSGLHPAAAFGDPRPFHCHYGVMIHRGGSLFLIPLDDRAEHVVEASGPPVRIAERLCRSARYALGAGGGSEEADLFFAGLETVPRTGEFHVLDNGDRTVDLAYAPWWTDASPGEVAIAQDAIASAGHQAAPAPRN</sequence>
<evidence type="ECO:0000313" key="1">
    <source>
        <dbReference type="EMBL" id="ACS44100.1"/>
    </source>
</evidence>
<proteinExistence type="predicted"/>
<dbReference type="EMBL" id="CP001511">
    <property type="protein sequence ID" value="ACS44100.1"/>
    <property type="molecule type" value="Genomic_DNA"/>
</dbReference>
<dbReference type="Proteomes" id="UP000009081">
    <property type="component" value="Plasmid megaplasmid"/>
</dbReference>
<dbReference type="AlphaFoldDB" id="C5B6L8"/>
<gene>
    <name evidence="1" type="ordered locus">MexAM1_META2p1362</name>
</gene>
<dbReference type="KEGG" id="mea:Mex_2p1362"/>
<name>C5B6L8_METEA</name>
<keyword evidence="1" id="KW-0614">Plasmid</keyword>